<comment type="caution">
    <text evidence="2">The sequence shown here is derived from an EMBL/GenBank/DDBJ whole genome shotgun (WGS) entry which is preliminary data.</text>
</comment>
<sequence length="104" mass="12003">MTKQILQIENTSVEDLRSEILSSVNEALKNYSTQFQSNKNNDTLLTRQETADMLSVSLVTLWKWTKDDIIAAYRIGNRVRYKKGEVIEAMQKMNCFGEEDFSTS</sequence>
<keyword evidence="3" id="KW-1185">Reference proteome</keyword>
<dbReference type="SUPFAM" id="SSF46955">
    <property type="entry name" value="Putative DNA-binding domain"/>
    <property type="match status" value="1"/>
</dbReference>
<dbReference type="Proteomes" id="UP000652231">
    <property type="component" value="Unassembled WGS sequence"/>
</dbReference>
<dbReference type="RefSeq" id="WP_188439741.1">
    <property type="nucleotide sequence ID" value="NZ_BMGK01000003.1"/>
</dbReference>
<dbReference type="InterPro" id="IPR041657">
    <property type="entry name" value="HTH_17"/>
</dbReference>
<protein>
    <recommendedName>
        <fullName evidence="1">Helix-turn-helix domain-containing protein</fullName>
    </recommendedName>
</protein>
<proteinExistence type="predicted"/>
<evidence type="ECO:0000313" key="3">
    <source>
        <dbReference type="Proteomes" id="UP000652231"/>
    </source>
</evidence>
<accession>A0A8J2Y9E2</accession>
<reference evidence="2" key="2">
    <citation type="submission" date="2020-09" db="EMBL/GenBank/DDBJ databases">
        <authorList>
            <person name="Sun Q."/>
            <person name="Zhou Y."/>
        </authorList>
    </citation>
    <scope>NUCLEOTIDE SEQUENCE</scope>
    <source>
        <strain evidence="2">CGMCC 1.12924</strain>
    </source>
</reference>
<evidence type="ECO:0000313" key="2">
    <source>
        <dbReference type="EMBL" id="GGD86370.1"/>
    </source>
</evidence>
<evidence type="ECO:0000259" key="1">
    <source>
        <dbReference type="Pfam" id="PF12728"/>
    </source>
</evidence>
<dbReference type="Pfam" id="PF12728">
    <property type="entry name" value="HTH_17"/>
    <property type="match status" value="1"/>
</dbReference>
<reference evidence="2" key="1">
    <citation type="journal article" date="2014" name="Int. J. Syst. Evol. Microbiol.">
        <title>Complete genome sequence of Corynebacterium casei LMG S-19264T (=DSM 44701T), isolated from a smear-ripened cheese.</title>
        <authorList>
            <consortium name="US DOE Joint Genome Institute (JGI-PGF)"/>
            <person name="Walter F."/>
            <person name="Albersmeier A."/>
            <person name="Kalinowski J."/>
            <person name="Ruckert C."/>
        </authorList>
    </citation>
    <scope>NUCLEOTIDE SEQUENCE</scope>
    <source>
        <strain evidence="2">CGMCC 1.12924</strain>
    </source>
</reference>
<dbReference type="AlphaFoldDB" id="A0A8J2Y9E2"/>
<dbReference type="EMBL" id="BMGK01000003">
    <property type="protein sequence ID" value="GGD86370.1"/>
    <property type="molecule type" value="Genomic_DNA"/>
</dbReference>
<name>A0A8J2Y9E2_9FLAO</name>
<gene>
    <name evidence="2" type="ORF">GCM10011312_08000</name>
</gene>
<organism evidence="2 3">
    <name type="scientific">Planktosalinus lacus</name>
    <dbReference type="NCBI Taxonomy" id="1526573"/>
    <lineage>
        <taxon>Bacteria</taxon>
        <taxon>Pseudomonadati</taxon>
        <taxon>Bacteroidota</taxon>
        <taxon>Flavobacteriia</taxon>
        <taxon>Flavobacteriales</taxon>
        <taxon>Flavobacteriaceae</taxon>
        <taxon>Planktosalinus</taxon>
    </lineage>
</organism>
<dbReference type="InterPro" id="IPR009061">
    <property type="entry name" value="DNA-bd_dom_put_sf"/>
</dbReference>
<feature type="domain" description="Helix-turn-helix" evidence="1">
    <location>
        <begin position="44"/>
        <end position="92"/>
    </location>
</feature>